<feature type="domain" description="C2H2-type" evidence="6">
    <location>
        <begin position="532"/>
        <end position="554"/>
    </location>
</feature>
<evidence type="ECO:0000256" key="5">
    <source>
        <dbReference type="SAM" id="MobiDB-lite"/>
    </source>
</evidence>
<keyword evidence="1" id="KW-0479">Metal-binding</keyword>
<proteinExistence type="predicted"/>
<keyword evidence="3" id="KW-0863">Zinc-finger</keyword>
<keyword evidence="4" id="KW-0862">Zinc</keyword>
<keyword evidence="8" id="KW-1185">Reference proteome</keyword>
<evidence type="ECO:0000259" key="6">
    <source>
        <dbReference type="SMART" id="SM00355"/>
    </source>
</evidence>
<dbReference type="SUPFAM" id="SSF57667">
    <property type="entry name" value="beta-beta-alpha zinc fingers"/>
    <property type="match status" value="1"/>
</dbReference>
<feature type="compositionally biased region" description="Polar residues" evidence="5">
    <location>
        <begin position="71"/>
        <end position="88"/>
    </location>
</feature>
<sequence length="655" mass="71142">MRGIGSWLTGKTGTSTTNSPSNNTPEHPSASRTSNDTFAGDSAVAVAAAPTPSSSHSLDSPSPSPQPATPVDSTSSPFYAQPSTNKSQPIKIATPNIRSSRSQSPTTLNDFDHHNNSSDHNQNYQSNPLQKQVHSNSGFIDGITTDYIQADQDGDLDMTAPGLETAFGRGRHDSFVSAGPKPISMNINRDQARGRRESLAGSLMNGMSWGGLSVGSFIRDDLMVTGSPFTGAQPSSSFHSSSYIPKMEAEYLRNFVCCDQKLDTMHDLLRHYETVHTNNNVQPNRTNVMGQRTSHPPAAGLAWVNKVATLQAMAMAWALGGIQMGRQHSGLDGSAHKQSQLLNVQAHDDLDAMGDMEMEDAVGHMELDDSTHRTIQQTRQMFGQQQRPQLQLNLNGTNMQQQALRTSQPSTPGTTGFGFQNNPTVSSVNTPTLTTQQPNGVDDGLGGMGNLADFGDFSQDLGFFIDDPAKRLYSPNGASAQQRALQQQMAQFGLDQSQFSDITDPQQLAMLQRAIGGNPNGLMIPREEDKPFKCPVIGCEKAYKNQNGLKWHILYCQPRNIGSLPRRDGNGKEKPHKCEWCNKRYKNLNGLKYHKLHSPPCEAMAQMAELKASLASGNATGNPMNLNLPDTLNLSALNNMNMSQGLPGIGEEMQM</sequence>
<dbReference type="Proteomes" id="UP001446871">
    <property type="component" value="Unassembled WGS sequence"/>
</dbReference>
<feature type="domain" description="C2H2-type" evidence="6">
    <location>
        <begin position="576"/>
        <end position="597"/>
    </location>
</feature>
<feature type="domain" description="C2H2-type" evidence="6">
    <location>
        <begin position="255"/>
        <end position="276"/>
    </location>
</feature>
<reference evidence="7 8" key="1">
    <citation type="submission" date="2023-01" db="EMBL/GenBank/DDBJ databases">
        <title>Analysis of 21 Apiospora genomes using comparative genomics revels a genus with tremendous synthesis potential of carbohydrate active enzymes and secondary metabolites.</title>
        <authorList>
            <person name="Sorensen T."/>
        </authorList>
    </citation>
    <scope>NUCLEOTIDE SEQUENCE [LARGE SCALE GENOMIC DNA]</scope>
    <source>
        <strain evidence="7 8">CBS 83171</strain>
    </source>
</reference>
<evidence type="ECO:0000256" key="1">
    <source>
        <dbReference type="ARBA" id="ARBA00022723"/>
    </source>
</evidence>
<keyword evidence="2" id="KW-0677">Repeat</keyword>
<dbReference type="PANTHER" id="PTHR23057">
    <property type="entry name" value="JUXTAPOSED WITH ANOTHER ZINC FINGER PROTEIN 1"/>
    <property type="match status" value="1"/>
</dbReference>
<feature type="region of interest" description="Disordered" evidence="5">
    <location>
        <begin position="1"/>
        <end position="128"/>
    </location>
</feature>
<feature type="compositionally biased region" description="Low complexity" evidence="5">
    <location>
        <begin position="42"/>
        <end position="61"/>
    </location>
</feature>
<accession>A0ABR1VMM0</accession>
<organism evidence="7 8">
    <name type="scientific">Apiospora saccharicola</name>
    <dbReference type="NCBI Taxonomy" id="335842"/>
    <lineage>
        <taxon>Eukaryota</taxon>
        <taxon>Fungi</taxon>
        <taxon>Dikarya</taxon>
        <taxon>Ascomycota</taxon>
        <taxon>Pezizomycotina</taxon>
        <taxon>Sordariomycetes</taxon>
        <taxon>Xylariomycetidae</taxon>
        <taxon>Amphisphaeriales</taxon>
        <taxon>Apiosporaceae</taxon>
        <taxon>Apiospora</taxon>
    </lineage>
</organism>
<name>A0ABR1VMM0_9PEZI</name>
<evidence type="ECO:0000313" key="7">
    <source>
        <dbReference type="EMBL" id="KAK8072504.1"/>
    </source>
</evidence>
<dbReference type="PANTHER" id="PTHR23057:SF0">
    <property type="entry name" value="JUXTAPOSED WITH ANOTHER ZINC FINGER PROTEIN 1"/>
    <property type="match status" value="1"/>
</dbReference>
<evidence type="ECO:0000256" key="2">
    <source>
        <dbReference type="ARBA" id="ARBA00022737"/>
    </source>
</evidence>
<dbReference type="EMBL" id="JAQQWM010000003">
    <property type="protein sequence ID" value="KAK8072504.1"/>
    <property type="molecule type" value="Genomic_DNA"/>
</dbReference>
<dbReference type="InterPro" id="IPR051580">
    <property type="entry name" value="ZnF-Chromatin_assoc"/>
</dbReference>
<comment type="caution">
    <text evidence="7">The sequence shown here is derived from an EMBL/GenBank/DDBJ whole genome shotgun (WGS) entry which is preliminary data.</text>
</comment>
<dbReference type="SMART" id="SM00355">
    <property type="entry name" value="ZnF_C2H2"/>
    <property type="match status" value="3"/>
</dbReference>
<dbReference type="InterPro" id="IPR013087">
    <property type="entry name" value="Znf_C2H2_type"/>
</dbReference>
<dbReference type="Gene3D" id="3.30.160.60">
    <property type="entry name" value="Classic Zinc Finger"/>
    <property type="match status" value="1"/>
</dbReference>
<gene>
    <name evidence="7" type="ORF">PG996_005852</name>
</gene>
<evidence type="ECO:0000256" key="3">
    <source>
        <dbReference type="ARBA" id="ARBA00022771"/>
    </source>
</evidence>
<feature type="compositionally biased region" description="Low complexity" evidence="5">
    <location>
        <begin position="9"/>
        <end position="25"/>
    </location>
</feature>
<dbReference type="InterPro" id="IPR036236">
    <property type="entry name" value="Znf_C2H2_sf"/>
</dbReference>
<protein>
    <recommendedName>
        <fullName evidence="6">C2H2-type domain-containing protein</fullName>
    </recommendedName>
</protein>
<feature type="compositionally biased region" description="Low complexity" evidence="5">
    <location>
        <begin position="118"/>
        <end position="127"/>
    </location>
</feature>
<evidence type="ECO:0000313" key="8">
    <source>
        <dbReference type="Proteomes" id="UP001446871"/>
    </source>
</evidence>
<evidence type="ECO:0000256" key="4">
    <source>
        <dbReference type="ARBA" id="ARBA00022833"/>
    </source>
</evidence>
<feature type="compositionally biased region" description="Polar residues" evidence="5">
    <location>
        <begin position="96"/>
        <end position="108"/>
    </location>
</feature>